<feature type="compositionally biased region" description="Polar residues" evidence="1">
    <location>
        <begin position="25"/>
        <end position="46"/>
    </location>
</feature>
<keyword evidence="4" id="KW-1185">Reference proteome</keyword>
<dbReference type="PANTHER" id="PTHR33800:SF26">
    <property type="entry name" value="DUF295 DOMAIN-CONTAINING PROTEIN"/>
    <property type="match status" value="1"/>
</dbReference>
<feature type="compositionally biased region" description="Basic residues" evidence="1">
    <location>
        <begin position="1"/>
        <end position="13"/>
    </location>
</feature>
<dbReference type="InterPro" id="IPR005174">
    <property type="entry name" value="KIB1-4_b-propeller"/>
</dbReference>
<feature type="domain" description="KIB1-4 beta-propeller" evidence="2">
    <location>
        <begin position="161"/>
        <end position="395"/>
    </location>
</feature>
<evidence type="ECO:0000256" key="1">
    <source>
        <dbReference type="SAM" id="MobiDB-lite"/>
    </source>
</evidence>
<dbReference type="EMBL" id="LT934117">
    <property type="protein sequence ID" value="VAH97107.1"/>
    <property type="molecule type" value="Genomic_DNA"/>
</dbReference>
<sequence length="445" mass="49642">MAGSRRRRRRGRARLPQQGAEPSPQAETALSSTSAPSPQPEVTTVERTSKNACPASASTSLPLSGPHVCADLLDSLLQEILLHEIIALFDSFHDFLAFIGTYRSWRAAVSTFPSVHTFSFPPLHFKPDGPYVHPHSGPIKPILLSDCKWQLSDPSKKNSSLACSVPKNSPNKMHYLGCSYGYLIFSYKVHCLLVDVYTGSKVMPPKLPRNSDLGYFCGIGILTAPSISPNSRLLLFSRDSMFEWQVGTNSWSEHTLTLDNERIYQIVFFKDDIFVVDAVLRLHTIHLTPQFSMQEIAIKKEFVPMNSWLVVCGDMLLLIDQRFSSGGLGGSSNTIFRVSRLNFSVEPAKWVKLEKLDNYALFVSPDRRNPTFCCMSPESWGGKSNYIYFARLTEDPDETWTAVEFGQPVPDSAVRAMLFYDMSSPPDCGVLSSLWVFPSLVYGSG</sequence>
<accession>A0A9R0SQF4</accession>
<evidence type="ECO:0000313" key="4">
    <source>
        <dbReference type="Proteomes" id="UP000324705"/>
    </source>
</evidence>
<name>A0A9R0SQF4_TRITD</name>
<dbReference type="OMA" id="SMIFYDI"/>
<gene>
    <name evidence="3" type="ORF">TRITD_4Av1G217380</name>
</gene>
<dbReference type="Gramene" id="TRITD4Av1G217380.5">
    <property type="protein sequence ID" value="TRITD4Av1G217380.5"/>
    <property type="gene ID" value="TRITD4Av1G217380"/>
</dbReference>
<feature type="region of interest" description="Disordered" evidence="1">
    <location>
        <begin position="1"/>
        <end position="61"/>
    </location>
</feature>
<reference evidence="3 4" key="1">
    <citation type="submission" date="2017-09" db="EMBL/GenBank/DDBJ databases">
        <authorList>
            <consortium name="International Durum Wheat Genome Sequencing Consortium (IDWGSC)"/>
            <person name="Milanesi L."/>
        </authorList>
    </citation>
    <scope>NUCLEOTIDE SEQUENCE [LARGE SCALE GENOMIC DNA]</scope>
    <source>
        <strain evidence="4">cv. Svevo</strain>
    </source>
</reference>
<dbReference type="Pfam" id="PF03478">
    <property type="entry name" value="Beta-prop_KIB1-4"/>
    <property type="match status" value="1"/>
</dbReference>
<dbReference type="PANTHER" id="PTHR33800">
    <property type="entry name" value="OS06G0113600 PROTEIN"/>
    <property type="match status" value="1"/>
</dbReference>
<dbReference type="Proteomes" id="UP000324705">
    <property type="component" value="Chromosome 4A"/>
</dbReference>
<dbReference type="AlphaFoldDB" id="A0A9R0SQF4"/>
<evidence type="ECO:0000313" key="3">
    <source>
        <dbReference type="EMBL" id="VAH97107.1"/>
    </source>
</evidence>
<protein>
    <recommendedName>
        <fullName evidence="2">KIB1-4 beta-propeller domain-containing protein</fullName>
    </recommendedName>
</protein>
<proteinExistence type="predicted"/>
<evidence type="ECO:0000259" key="2">
    <source>
        <dbReference type="Pfam" id="PF03478"/>
    </source>
</evidence>
<organism evidence="3 4">
    <name type="scientific">Triticum turgidum subsp. durum</name>
    <name type="common">Durum wheat</name>
    <name type="synonym">Triticum durum</name>
    <dbReference type="NCBI Taxonomy" id="4567"/>
    <lineage>
        <taxon>Eukaryota</taxon>
        <taxon>Viridiplantae</taxon>
        <taxon>Streptophyta</taxon>
        <taxon>Embryophyta</taxon>
        <taxon>Tracheophyta</taxon>
        <taxon>Spermatophyta</taxon>
        <taxon>Magnoliopsida</taxon>
        <taxon>Liliopsida</taxon>
        <taxon>Poales</taxon>
        <taxon>Poaceae</taxon>
        <taxon>BOP clade</taxon>
        <taxon>Pooideae</taxon>
        <taxon>Triticodae</taxon>
        <taxon>Triticeae</taxon>
        <taxon>Triticinae</taxon>
        <taxon>Triticum</taxon>
    </lineage>
</organism>